<feature type="transmembrane region" description="Helical" evidence="5">
    <location>
        <begin position="42"/>
        <end position="65"/>
    </location>
</feature>
<dbReference type="Proteomes" id="UP000632322">
    <property type="component" value="Unassembled WGS sequence"/>
</dbReference>
<comment type="subcellular location">
    <subcellularLocation>
        <location evidence="1">Membrane</location>
        <topology evidence="1">Multi-pass membrane protein</topology>
    </subcellularLocation>
</comment>
<proteinExistence type="predicted"/>
<name>A0ABQ1LT01_9MICO</name>
<evidence type="ECO:0000256" key="1">
    <source>
        <dbReference type="ARBA" id="ARBA00004141"/>
    </source>
</evidence>
<feature type="transmembrane region" description="Helical" evidence="5">
    <location>
        <begin position="77"/>
        <end position="99"/>
    </location>
</feature>
<evidence type="ECO:0000256" key="3">
    <source>
        <dbReference type="ARBA" id="ARBA00022989"/>
    </source>
</evidence>
<evidence type="ECO:0000256" key="4">
    <source>
        <dbReference type="ARBA" id="ARBA00023136"/>
    </source>
</evidence>
<evidence type="ECO:0000256" key="2">
    <source>
        <dbReference type="ARBA" id="ARBA00022692"/>
    </source>
</evidence>
<feature type="domain" description="RDD" evidence="6">
    <location>
        <begin position="28"/>
        <end position="138"/>
    </location>
</feature>
<evidence type="ECO:0000313" key="7">
    <source>
        <dbReference type="EMBL" id="GGC29308.1"/>
    </source>
</evidence>
<feature type="transmembrane region" description="Helical" evidence="5">
    <location>
        <begin position="120"/>
        <end position="138"/>
    </location>
</feature>
<protein>
    <recommendedName>
        <fullName evidence="6">RDD domain-containing protein</fullName>
    </recommendedName>
</protein>
<reference evidence="8" key="1">
    <citation type="journal article" date="2019" name="Int. J. Syst. Evol. Microbiol.">
        <title>The Global Catalogue of Microorganisms (GCM) 10K type strain sequencing project: providing services to taxonomists for standard genome sequencing and annotation.</title>
        <authorList>
            <consortium name="The Broad Institute Genomics Platform"/>
            <consortium name="The Broad Institute Genome Sequencing Center for Infectious Disease"/>
            <person name="Wu L."/>
            <person name="Ma J."/>
        </authorList>
    </citation>
    <scope>NUCLEOTIDE SEQUENCE [LARGE SCALE GENOMIC DNA]</scope>
    <source>
        <strain evidence="8">CGMCC 1.15472</strain>
    </source>
</reference>
<dbReference type="Pfam" id="PF06271">
    <property type="entry name" value="RDD"/>
    <property type="match status" value="1"/>
</dbReference>
<evidence type="ECO:0000256" key="5">
    <source>
        <dbReference type="SAM" id="Phobius"/>
    </source>
</evidence>
<evidence type="ECO:0000313" key="8">
    <source>
        <dbReference type="Proteomes" id="UP000632322"/>
    </source>
</evidence>
<keyword evidence="2 5" id="KW-0812">Transmembrane</keyword>
<keyword evidence="3 5" id="KW-1133">Transmembrane helix</keyword>
<comment type="caution">
    <text evidence="7">The sequence shown here is derived from an EMBL/GenBank/DDBJ whole genome shotgun (WGS) entry which is preliminary data.</text>
</comment>
<gene>
    <name evidence="7" type="ORF">GCM10010974_09830</name>
</gene>
<accession>A0ABQ1LT01</accession>
<dbReference type="EMBL" id="BMJG01000002">
    <property type="protein sequence ID" value="GGC29308.1"/>
    <property type="molecule type" value="Genomic_DNA"/>
</dbReference>
<evidence type="ECO:0000259" key="6">
    <source>
        <dbReference type="Pfam" id="PF06271"/>
    </source>
</evidence>
<organism evidence="7 8">
    <name type="scientific">Brevibacterium sediminis</name>
    <dbReference type="NCBI Taxonomy" id="1857024"/>
    <lineage>
        <taxon>Bacteria</taxon>
        <taxon>Bacillati</taxon>
        <taxon>Actinomycetota</taxon>
        <taxon>Actinomycetes</taxon>
        <taxon>Micrococcales</taxon>
        <taxon>Brevibacteriaceae</taxon>
        <taxon>Brevibacterium</taxon>
    </lineage>
</organism>
<sequence>MSSNYRAQAGLAVNGPGPWRNRSPLTPAPLVRRWWARVLDAIFVLFCTGTVVGVAIALAGIKVISLDAATGVALASYPLMALVFGALYGCTVSPGQALCGVVTLKHSGRRVGFWRGTTRYLAIAFFPITVVLLIWTIFDAPTLDLDPIDVYYRRAPQVW</sequence>
<dbReference type="InterPro" id="IPR010432">
    <property type="entry name" value="RDD"/>
</dbReference>
<dbReference type="RefSeq" id="WP_181270786.1">
    <property type="nucleotide sequence ID" value="NZ_BMJG01000002.1"/>
</dbReference>
<keyword evidence="8" id="KW-1185">Reference proteome</keyword>
<keyword evidence="4 5" id="KW-0472">Membrane</keyword>